<dbReference type="AlphaFoldDB" id="D5ACF8"/>
<protein>
    <submittedName>
        <fullName evidence="1">Uncharacterized protein</fullName>
    </submittedName>
</protein>
<dbReference type="EMBL" id="BT123940">
    <property type="protein sequence ID" value="ADE77227.1"/>
    <property type="molecule type" value="mRNA"/>
</dbReference>
<dbReference type="Gene3D" id="3.30.70.100">
    <property type="match status" value="1"/>
</dbReference>
<organism evidence="1">
    <name type="scientific">Picea sitchensis</name>
    <name type="common">Sitka spruce</name>
    <name type="synonym">Pinus sitchensis</name>
    <dbReference type="NCBI Taxonomy" id="3332"/>
    <lineage>
        <taxon>Eukaryota</taxon>
        <taxon>Viridiplantae</taxon>
        <taxon>Streptophyta</taxon>
        <taxon>Embryophyta</taxon>
        <taxon>Tracheophyta</taxon>
        <taxon>Spermatophyta</taxon>
        <taxon>Pinopsida</taxon>
        <taxon>Pinidae</taxon>
        <taxon>Conifers I</taxon>
        <taxon>Pinales</taxon>
        <taxon>Pinaceae</taxon>
        <taxon>Picea</taxon>
    </lineage>
</organism>
<accession>D5ACF8</accession>
<dbReference type="SUPFAM" id="SSF54909">
    <property type="entry name" value="Dimeric alpha+beta barrel"/>
    <property type="match status" value="1"/>
</dbReference>
<proteinExistence type="evidence at transcript level"/>
<evidence type="ECO:0000313" key="1">
    <source>
        <dbReference type="EMBL" id="ADE77227.1"/>
    </source>
</evidence>
<reference evidence="1" key="1">
    <citation type="submission" date="2010-04" db="EMBL/GenBank/DDBJ databases">
        <authorList>
            <person name="Reid K.E."/>
            <person name="Liao N."/>
            <person name="Chan S."/>
            <person name="Docking R."/>
            <person name="Taylor G."/>
            <person name="Moore R."/>
            <person name="Mayo M."/>
            <person name="Munro S."/>
            <person name="King J."/>
            <person name="Yanchuk A."/>
            <person name="Holt R."/>
            <person name="Jones S."/>
            <person name="Marra M."/>
            <person name="Ritland C.E."/>
            <person name="Ritland K."/>
            <person name="Bohlmann J."/>
        </authorList>
    </citation>
    <scope>NUCLEOTIDE SEQUENCE</scope>
    <source>
        <tissue evidence="1">Bud</tissue>
    </source>
</reference>
<dbReference type="InterPro" id="IPR011008">
    <property type="entry name" value="Dimeric_a/b-barrel"/>
</dbReference>
<name>D5ACF8_PICSI</name>
<sequence length="201" mass="22711">MSEGRKSGGFSIRAAKRVVSDRSFLMSTTLVAKEEEEEKVVELCRSITEWGQQKQKDRSFGVLQFGCFADLYGKHTYHFMERYSSFEHIVNFRSLPEHTKFMNDVRPLLTQPMALAVYEYENGQIGHMRTPMGPKGQGGLDDATGQAGIGGGVSHKQQSKPIQNTEILEKKDKGAWSLQKALQKMRGAKTKEYDNTVKNEK</sequence>